<proteinExistence type="predicted"/>
<dbReference type="PANTHER" id="PTHR42110:SF1">
    <property type="entry name" value="L-ASPARAGINASE, PUTATIVE (AFU_ORTHOLOGUE AFUA_3G11890)-RELATED"/>
    <property type="match status" value="1"/>
</dbReference>
<sequence length="345" mass="36023">MTDTLSSTEADIPLAEVLRGGRVESLHYGSVAIVDDTGRVVLSLGDTETPVYPRSTTKALQALPLVESGAADHYGLSDQELALACASHGGEPEHTAAARRMLEHTGRDETSLECGVHWPTNAAATRALAASGIEPRALHNNCSGKHAGFICTACAEHLDPTGYIAPDHPVMRRVTQTLAEMTGVPHTDANRGTDGCSIPTYAIPLRALALAFARFGTGKTLSADRSASADRLRKAVAAAPFMVSGTGGFDTLVMQELGTKAFTKIGAEGVLIASLPQSGLGIAIKCHDGALRGAEAAMASLLQCFGGTELAASPILQSLTRKELRNWNGIHVGEIRAASGLNKPR</sequence>
<dbReference type="OrthoDB" id="9780674at2"/>
<keyword evidence="2" id="KW-1185">Reference proteome</keyword>
<dbReference type="EMBL" id="BJYG01000030">
    <property type="protein sequence ID" value="GEN64003.1"/>
    <property type="molecule type" value="Genomic_DNA"/>
</dbReference>
<protein>
    <submittedName>
        <fullName evidence="1">Asparaginase</fullName>
    </submittedName>
</protein>
<evidence type="ECO:0000313" key="1">
    <source>
        <dbReference type="EMBL" id="GEN64003.1"/>
    </source>
</evidence>
<dbReference type="RefSeq" id="WP_146889629.1">
    <property type="nucleotide sequence ID" value="NZ_BJYG01000030.1"/>
</dbReference>
<dbReference type="PANTHER" id="PTHR42110">
    <property type="entry name" value="L-ASPARAGINASE, PUTATIVE (AFU_ORTHOLOGUE AFUA_3G11890)-RELATED"/>
    <property type="match status" value="1"/>
</dbReference>
<gene>
    <name evidence="1" type="ORF">AOE01nite_22270</name>
</gene>
<reference evidence="1 2" key="1">
    <citation type="submission" date="2019-07" db="EMBL/GenBank/DDBJ databases">
        <title>Whole genome shotgun sequence of Acetobacter oeni NBRC 105207.</title>
        <authorList>
            <person name="Hosoyama A."/>
            <person name="Uohara A."/>
            <person name="Ohji S."/>
            <person name="Ichikawa N."/>
        </authorList>
    </citation>
    <scope>NUCLEOTIDE SEQUENCE [LARGE SCALE GENOMIC DNA]</scope>
    <source>
        <strain evidence="1 2">NBRC 105207</strain>
    </source>
</reference>
<name>A0A511XM29_9PROT</name>
<dbReference type="AlphaFoldDB" id="A0A511XM29"/>
<dbReference type="Proteomes" id="UP000321746">
    <property type="component" value="Unassembled WGS sequence"/>
</dbReference>
<comment type="caution">
    <text evidence="1">The sequence shown here is derived from an EMBL/GenBank/DDBJ whole genome shotgun (WGS) entry which is preliminary data.</text>
</comment>
<accession>A0A511XM29</accession>
<dbReference type="InterPro" id="IPR010349">
    <property type="entry name" value="Asparaginase_II"/>
</dbReference>
<evidence type="ECO:0000313" key="2">
    <source>
        <dbReference type="Proteomes" id="UP000321746"/>
    </source>
</evidence>
<dbReference type="Pfam" id="PF06089">
    <property type="entry name" value="Asparaginase_II"/>
    <property type="match status" value="1"/>
</dbReference>
<organism evidence="1 2">
    <name type="scientific">Acetobacter oeni</name>
    <dbReference type="NCBI Taxonomy" id="304077"/>
    <lineage>
        <taxon>Bacteria</taxon>
        <taxon>Pseudomonadati</taxon>
        <taxon>Pseudomonadota</taxon>
        <taxon>Alphaproteobacteria</taxon>
        <taxon>Acetobacterales</taxon>
        <taxon>Acetobacteraceae</taxon>
        <taxon>Acetobacter</taxon>
    </lineage>
</organism>